<accession>A0A932CNM0</accession>
<evidence type="ECO:0000313" key="2">
    <source>
        <dbReference type="EMBL" id="MBI2876701.1"/>
    </source>
</evidence>
<dbReference type="NCBIfam" id="NF033474">
    <property type="entry name" value="DivGenRetAVD"/>
    <property type="match status" value="1"/>
</dbReference>
<dbReference type="Pfam" id="PF22296">
    <property type="entry name" value="bAvd"/>
    <property type="match status" value="1"/>
</dbReference>
<dbReference type="Proteomes" id="UP000769766">
    <property type="component" value="Unassembled WGS sequence"/>
</dbReference>
<dbReference type="CDD" id="cd16376">
    <property type="entry name" value="Avd_like"/>
    <property type="match status" value="1"/>
</dbReference>
<protein>
    <submittedName>
        <fullName evidence="2">Diversity-generating retroelement protein Avd</fullName>
    </submittedName>
</protein>
<organism evidence="2 3">
    <name type="scientific">Tectimicrobiota bacterium</name>
    <dbReference type="NCBI Taxonomy" id="2528274"/>
    <lineage>
        <taxon>Bacteria</taxon>
        <taxon>Pseudomonadati</taxon>
        <taxon>Nitrospinota/Tectimicrobiota group</taxon>
        <taxon>Candidatus Tectimicrobiota</taxon>
    </lineage>
</organism>
<evidence type="ECO:0000313" key="3">
    <source>
        <dbReference type="Proteomes" id="UP000769766"/>
    </source>
</evidence>
<feature type="domain" description="bAvd-like" evidence="1">
    <location>
        <begin position="8"/>
        <end position="117"/>
    </location>
</feature>
<dbReference type="InterPro" id="IPR036583">
    <property type="entry name" value="23S_rRNA_IVS_sf"/>
</dbReference>
<reference evidence="2" key="1">
    <citation type="submission" date="2020-07" db="EMBL/GenBank/DDBJ databases">
        <title>Huge and variable diversity of episymbiotic CPR bacteria and DPANN archaea in groundwater ecosystems.</title>
        <authorList>
            <person name="He C.Y."/>
            <person name="Keren R."/>
            <person name="Whittaker M."/>
            <person name="Farag I.F."/>
            <person name="Doudna J."/>
            <person name="Cate J.H.D."/>
            <person name="Banfield J.F."/>
        </authorList>
    </citation>
    <scope>NUCLEOTIDE SEQUENCE</scope>
    <source>
        <strain evidence="2">NC_groundwater_672_Ag_B-0.1um_62_36</strain>
    </source>
</reference>
<sequence>MTEELKVVTQTYDLVMWLLPQVSKFPRDYRFVLGDRIINGALDILELLVEASYERDKRELPGSSPGQALRRANLRLERLRYLVRVSKDLNLLSLRRYEYAAREINEVGTLLGGWIKQQQGRQTR</sequence>
<comment type="caution">
    <text evidence="2">The sequence shown here is derived from an EMBL/GenBank/DDBJ whole genome shotgun (WGS) entry which is preliminary data.</text>
</comment>
<dbReference type="AlphaFoldDB" id="A0A932CNM0"/>
<dbReference type="EMBL" id="JACPRF010000225">
    <property type="protein sequence ID" value="MBI2876701.1"/>
    <property type="molecule type" value="Genomic_DNA"/>
</dbReference>
<gene>
    <name evidence="2" type="primary">avd</name>
    <name evidence="2" type="ORF">HYY20_07450</name>
</gene>
<name>A0A932CNM0_UNCTE</name>
<dbReference type="SUPFAM" id="SSF158446">
    <property type="entry name" value="IVS-encoded protein-like"/>
    <property type="match status" value="1"/>
</dbReference>
<dbReference type="InterPro" id="IPR055360">
    <property type="entry name" value="bAvd"/>
</dbReference>
<evidence type="ECO:0000259" key="1">
    <source>
        <dbReference type="Pfam" id="PF22296"/>
    </source>
</evidence>
<proteinExistence type="predicted"/>
<dbReference type="Gene3D" id="1.20.1440.60">
    <property type="entry name" value="23S rRNA-intervening sequence"/>
    <property type="match status" value="1"/>
</dbReference>